<dbReference type="Gene3D" id="1.20.5.190">
    <property type="match status" value="1"/>
</dbReference>
<feature type="compositionally biased region" description="Polar residues" evidence="1">
    <location>
        <begin position="1070"/>
        <end position="1086"/>
    </location>
</feature>
<dbReference type="GO" id="GO:0005814">
    <property type="term" value="C:centriole"/>
    <property type="evidence" value="ECO:0007669"/>
    <property type="project" value="InterPro"/>
</dbReference>
<feature type="compositionally biased region" description="Polar residues" evidence="1">
    <location>
        <begin position="648"/>
        <end position="665"/>
    </location>
</feature>
<feature type="region of interest" description="Disordered" evidence="1">
    <location>
        <begin position="1070"/>
        <end position="1092"/>
    </location>
</feature>
<gene>
    <name evidence="3" type="primary">LOC117644796</name>
</gene>
<dbReference type="InterPro" id="IPR033207">
    <property type="entry name" value="CCP110"/>
</dbReference>
<feature type="region of interest" description="Disordered" evidence="1">
    <location>
        <begin position="166"/>
        <end position="186"/>
    </location>
</feature>
<dbReference type="Proteomes" id="UP000515158">
    <property type="component" value="Unplaced"/>
</dbReference>
<dbReference type="PROSITE" id="PS50096">
    <property type="entry name" value="IQ"/>
    <property type="match status" value="1"/>
</dbReference>
<proteinExistence type="predicted"/>
<feature type="region of interest" description="Disordered" evidence="1">
    <location>
        <begin position="221"/>
        <end position="247"/>
    </location>
</feature>
<feature type="compositionally biased region" description="Polar residues" evidence="1">
    <location>
        <begin position="221"/>
        <end position="243"/>
    </location>
</feature>
<feature type="compositionally biased region" description="Basic and acidic residues" evidence="1">
    <location>
        <begin position="666"/>
        <end position="688"/>
    </location>
</feature>
<feature type="compositionally biased region" description="Polar residues" evidence="1">
    <location>
        <begin position="468"/>
        <end position="482"/>
    </location>
</feature>
<dbReference type="SMART" id="SM00015">
    <property type="entry name" value="IQ"/>
    <property type="match status" value="1"/>
</dbReference>
<feature type="compositionally biased region" description="Polar residues" evidence="1">
    <location>
        <begin position="522"/>
        <end position="533"/>
    </location>
</feature>
<feature type="region of interest" description="Disordered" evidence="1">
    <location>
        <begin position="1017"/>
        <end position="1052"/>
    </location>
</feature>
<evidence type="ECO:0000256" key="1">
    <source>
        <dbReference type="SAM" id="MobiDB-lite"/>
    </source>
</evidence>
<evidence type="ECO:0000313" key="3">
    <source>
        <dbReference type="RefSeq" id="XP_034240316.1"/>
    </source>
</evidence>
<dbReference type="GO" id="GO:0007099">
    <property type="term" value="P:centriole replication"/>
    <property type="evidence" value="ECO:0007669"/>
    <property type="project" value="InterPro"/>
</dbReference>
<dbReference type="CTD" id="100329274"/>
<dbReference type="Pfam" id="PF16025">
    <property type="entry name" value="CaM_bind"/>
    <property type="match status" value="1"/>
</dbReference>
<keyword evidence="2" id="KW-1185">Reference proteome</keyword>
<feature type="compositionally biased region" description="Polar residues" evidence="1">
    <location>
        <begin position="495"/>
        <end position="515"/>
    </location>
</feature>
<feature type="compositionally biased region" description="Low complexity" evidence="1">
    <location>
        <begin position="277"/>
        <end position="292"/>
    </location>
</feature>
<feature type="compositionally biased region" description="Low complexity" evidence="1">
    <location>
        <begin position="1021"/>
        <end position="1034"/>
    </location>
</feature>
<feature type="region of interest" description="Disordered" evidence="1">
    <location>
        <begin position="467"/>
        <end position="486"/>
    </location>
</feature>
<feature type="compositionally biased region" description="Basic and acidic residues" evidence="1">
    <location>
        <begin position="166"/>
        <end position="177"/>
    </location>
</feature>
<dbReference type="Pfam" id="PF00612">
    <property type="entry name" value="IQ"/>
    <property type="match status" value="1"/>
</dbReference>
<dbReference type="InParanoid" id="A0A6P8YTA0"/>
<dbReference type="InterPro" id="IPR000048">
    <property type="entry name" value="IQ_motif_EF-hand-BS"/>
</dbReference>
<dbReference type="PANTHER" id="PTHR13594">
    <property type="entry name" value="CENTRIOLAR COILED-COIL PROTEIN OF 110 KDA"/>
    <property type="match status" value="1"/>
</dbReference>
<dbReference type="GeneID" id="117644796"/>
<name>A0A6P8YTA0_THRPL</name>
<accession>A0A6P8YTA0</accession>
<dbReference type="RefSeq" id="XP_034240316.1">
    <property type="nucleotide sequence ID" value="XM_034384425.1"/>
</dbReference>
<dbReference type="KEGG" id="tpal:117644796"/>
<protein>
    <submittedName>
        <fullName evidence="3">Uncharacterized protein LOC117644796</fullName>
    </submittedName>
</protein>
<dbReference type="GO" id="GO:0032465">
    <property type="term" value="P:regulation of cytokinesis"/>
    <property type="evidence" value="ECO:0007669"/>
    <property type="project" value="InterPro"/>
</dbReference>
<evidence type="ECO:0000313" key="2">
    <source>
        <dbReference type="Proteomes" id="UP000515158"/>
    </source>
</evidence>
<feature type="region of interest" description="Disordered" evidence="1">
    <location>
        <begin position="262"/>
        <end position="295"/>
    </location>
</feature>
<dbReference type="GO" id="GO:1903723">
    <property type="term" value="P:negative regulation of centriole elongation"/>
    <property type="evidence" value="ECO:0007669"/>
    <property type="project" value="TreeGrafter"/>
</dbReference>
<dbReference type="OrthoDB" id="10028852at2759"/>
<feature type="region of interest" description="Disordered" evidence="1">
    <location>
        <begin position="648"/>
        <end position="703"/>
    </location>
</feature>
<reference evidence="3" key="1">
    <citation type="submission" date="2025-08" db="UniProtKB">
        <authorList>
            <consortium name="RefSeq"/>
        </authorList>
    </citation>
    <scope>IDENTIFICATION</scope>
    <source>
        <tissue evidence="3">Total insect</tissue>
    </source>
</reference>
<dbReference type="AlphaFoldDB" id="A0A6P8YTA0"/>
<organism evidence="3">
    <name type="scientific">Thrips palmi</name>
    <name type="common">Melon thrips</name>
    <dbReference type="NCBI Taxonomy" id="161013"/>
    <lineage>
        <taxon>Eukaryota</taxon>
        <taxon>Metazoa</taxon>
        <taxon>Ecdysozoa</taxon>
        <taxon>Arthropoda</taxon>
        <taxon>Hexapoda</taxon>
        <taxon>Insecta</taxon>
        <taxon>Pterygota</taxon>
        <taxon>Neoptera</taxon>
        <taxon>Paraneoptera</taxon>
        <taxon>Thysanoptera</taxon>
        <taxon>Terebrantia</taxon>
        <taxon>Thripoidea</taxon>
        <taxon>Thripidae</taxon>
        <taxon>Thrips</taxon>
    </lineage>
</organism>
<sequence>MAGSPELLKNALEDWLEQNFPRGYTSCIKIQGRPILPPLMSEERRIEMRRLRDIAVEVESRLLQKKVNIQDDAAGGEAMYEGAADELHFANSLPTSLAAYQEEPTQPLTNEEISQTLEDALELIQAQSRPGTAQSKDMLKEFDPLAEGNSAHSPVDLSVLHSENISERNVKSSDKTLSKPSSTESSIALSYSTDLNNYMDITEGSVDISVLCSDQKSVCETGATTPSTVRPDSAGSKSLSSVPSKDRKATFEDLNNYLDSLLNNNSDSKKQKAIKDSNQNVVNSSTSSQSSQRTISPPIYSEVLPFNGKPPPLTSPQGSLQTRITNDGNYLTAPSQRNVDQIENVSNFLQSCTLSPVRQSDVQNSYEQKVQLYLQNLVIDEKVMKELTQMASSQLDNLPQSMDKNLSETCSSKNLVNENPLQRNTEANCNGYVPAPPRLVRSNSYTLDSPSPMLLAHMEAELRKNVRNEPNMSSSTNPSQDVGPSRRVWDVESNKNMPSWCSRPSNVSNAASKTLSPKKVLNRSTSAQPTAVKNSEHRGLPSESPQRLLKDKVPAKYSTDQSRFRKSSLGSLQKDSMGKASQEGSPPSSDDSKDKARTLLLHLQLQHNQEMEELLNRQRKEKEAIRLALLEEQKSAFRASEEALESCLSRTSTNSHTSAQGQSPPTKDKALQMERRNTSQSVFKRDGSKPLPSGQVEYNKSSSISLDPVTSSIDLGGGSSLIDLGQDERALDNIKVIPQKEVYGNAQRTNLMSGAGPGENLPLQLGSYNGSSEMISSFPPSDLPSGQMERMTSSLPPEILSLHFSNTELTFQNANSVSCTTQSSVISISKPTSVSADTTSVAPNIFSSAFASCMTGGSPRTKRRSWCSRQLFPDEYSQSHPDWVTQTYELQKHQAASKIQAGVRGYLTRRLLKTERVQNCITTIRDTIVCALQLQRECAPHVEPSDLQLHGRLIQQLSAACEDLHHIFMGLPVKRRMAIIAADRERLRIRTPRSQSSLGSRPLSRATQIALQRKFNLGDPSDSASVHSRSSSANRSRRRSWAVESHMKASPMPTNIANNCEVVSGCLSRSSAPMSLPLQRSASAGSSRKPWR</sequence>
<dbReference type="PANTHER" id="PTHR13594:SF1">
    <property type="entry name" value="CENTRIOLAR COILED-COIL PROTEIN OF 110 KDA"/>
    <property type="match status" value="1"/>
</dbReference>
<feature type="region of interest" description="Disordered" evidence="1">
    <location>
        <begin position="495"/>
        <end position="594"/>
    </location>
</feature>
<dbReference type="GO" id="GO:0032053">
    <property type="term" value="P:ciliary basal body organization"/>
    <property type="evidence" value="ECO:0007669"/>
    <property type="project" value="TreeGrafter"/>
</dbReference>